<evidence type="ECO:0000313" key="2">
    <source>
        <dbReference type="EMBL" id="OQE39353.1"/>
    </source>
</evidence>
<proteinExistence type="predicted"/>
<organism evidence="2 3">
    <name type="scientific">Penicillium coprophilum</name>
    <dbReference type="NCBI Taxonomy" id="36646"/>
    <lineage>
        <taxon>Eukaryota</taxon>
        <taxon>Fungi</taxon>
        <taxon>Dikarya</taxon>
        <taxon>Ascomycota</taxon>
        <taxon>Pezizomycotina</taxon>
        <taxon>Eurotiomycetes</taxon>
        <taxon>Eurotiomycetidae</taxon>
        <taxon>Eurotiales</taxon>
        <taxon>Aspergillaceae</taxon>
        <taxon>Penicillium</taxon>
    </lineage>
</organism>
<dbReference type="GO" id="GO:0017000">
    <property type="term" value="P:antibiotic biosynthetic process"/>
    <property type="evidence" value="ECO:0007669"/>
    <property type="project" value="UniProtKB-ARBA"/>
</dbReference>
<dbReference type="GO" id="GO:0072330">
    <property type="term" value="P:monocarboxylic acid biosynthetic process"/>
    <property type="evidence" value="ECO:0007669"/>
    <property type="project" value="UniProtKB-ARBA"/>
</dbReference>
<dbReference type="AlphaFoldDB" id="A0A1V6UMG4"/>
<comment type="caution">
    <text evidence="2">The sequence shown here is derived from an EMBL/GenBank/DDBJ whole genome shotgun (WGS) entry which is preliminary data.</text>
</comment>
<dbReference type="InterPro" id="IPR029058">
    <property type="entry name" value="AB_hydrolase_fold"/>
</dbReference>
<dbReference type="Gene3D" id="3.40.50.1820">
    <property type="entry name" value="alpha/beta hydrolase"/>
    <property type="match status" value="1"/>
</dbReference>
<evidence type="ECO:0000256" key="1">
    <source>
        <dbReference type="SAM" id="MobiDB-lite"/>
    </source>
</evidence>
<dbReference type="EMBL" id="MDDG01000007">
    <property type="protein sequence ID" value="OQE39353.1"/>
    <property type="molecule type" value="Genomic_DNA"/>
</dbReference>
<protein>
    <recommendedName>
        <fullName evidence="4">Peptidase S9 prolyl oligopeptidase catalytic domain-containing protein</fullName>
    </recommendedName>
</protein>
<feature type="region of interest" description="Disordered" evidence="1">
    <location>
        <begin position="59"/>
        <end position="83"/>
    </location>
</feature>
<keyword evidence="3" id="KW-1185">Reference proteome</keyword>
<evidence type="ECO:0008006" key="4">
    <source>
        <dbReference type="Google" id="ProtNLM"/>
    </source>
</evidence>
<gene>
    <name evidence="2" type="ORF">PENCOP_c007G02480</name>
</gene>
<dbReference type="Proteomes" id="UP000191500">
    <property type="component" value="Unassembled WGS sequence"/>
</dbReference>
<evidence type="ECO:0000313" key="3">
    <source>
        <dbReference type="Proteomes" id="UP000191500"/>
    </source>
</evidence>
<reference evidence="3" key="1">
    <citation type="journal article" date="2017" name="Nat. Microbiol.">
        <title>Global analysis of biosynthetic gene clusters reveals vast potential of secondary metabolite production in Penicillium species.</title>
        <authorList>
            <person name="Nielsen J.C."/>
            <person name="Grijseels S."/>
            <person name="Prigent S."/>
            <person name="Ji B."/>
            <person name="Dainat J."/>
            <person name="Nielsen K.F."/>
            <person name="Frisvad J.C."/>
            <person name="Workman M."/>
            <person name="Nielsen J."/>
        </authorList>
    </citation>
    <scope>NUCLEOTIDE SEQUENCE [LARGE SCALE GENOMIC DNA]</scope>
    <source>
        <strain evidence="3">IBT 31321</strain>
    </source>
</reference>
<dbReference type="SUPFAM" id="SSF53474">
    <property type="entry name" value="alpha/beta-Hydrolases"/>
    <property type="match status" value="1"/>
</dbReference>
<name>A0A1V6UMG4_9EURO</name>
<accession>A0A1V6UMG4</accession>
<sequence>MELHRHSRLQQNGFMSCFAVTRDGLQLRGAICGAGIAERDSMVMMSDAYSMQAELANGAPFDVGEKSGPGEDSTSPEEQWIDDTNGRRASALWHMRNVKTPVLILHGENEMRVPLE</sequence>